<dbReference type="PATRIC" id="fig|106592.7.peg.2642"/>
<name>A0A0L8C1Y7_ENSAD</name>
<dbReference type="SUPFAM" id="SSF56601">
    <property type="entry name" value="beta-lactamase/transpeptidase-like"/>
    <property type="match status" value="1"/>
</dbReference>
<comment type="caution">
    <text evidence="3">The sequence shown here is derived from an EMBL/GenBank/DDBJ whole genome shotgun (WGS) entry which is preliminary data.</text>
</comment>
<dbReference type="PANTHER" id="PTHR22935:SF95">
    <property type="entry name" value="BETA-LACTAMASE-LIKE 1-RELATED"/>
    <property type="match status" value="1"/>
</dbReference>
<dbReference type="Gene3D" id="3.40.710.10">
    <property type="entry name" value="DD-peptidase/beta-lactamase superfamily"/>
    <property type="match status" value="1"/>
</dbReference>
<sequence length="558" mass="60663">MSSLSAASIELFEDLIRYEVEDKAIPSISYALVDRDGVLAEGHVQRHDRHFDMGKDTCFRIGSITKTFTSLAIMQLAERGLVEIDVDVSTYLPGFKPVNPFAGAEGGPYGSVISLRKLMTHTAGLVREPKSGHYLDATRPPLEDTVNELASSTLKQDPSLGVMHYSNAGIAVVGRVIETVTGQSYSDYVAANILKPLGMNSSSCGMAPGIRERLAPADMWTLEGDTPAPVFSLGGSPAGNIFSTSGDMARYAQCLLRGGFDTEGNSIISPASLREMWTPFGKRPAGHDKTLNGYGLCFGAGDVDGWTSVGHGGAVYGYASQMMLLPAAGVGVLIFATLDFSNQIASRLGVDGVRIVLAERKMGKMPERVQRPPAISEAQFKTLPGYYRDDATQEIVEVKSKDGKLYLMGEGVPHQIRPVAGNDFVIDGRIYGRGADYAHMNLSFPEAGKLVWKDARWTRIEAPDDETVPDAIAPHLGEYGPDFNITYLTYSHGGLKCLIEYFCTHTCEPVEEGRFRMHGRLYEDEILELDAVDDNGKRGIRVGPMFLERRSPSQAEAA</sequence>
<dbReference type="Proteomes" id="UP000037425">
    <property type="component" value="Unassembled WGS sequence"/>
</dbReference>
<dbReference type="AlphaFoldDB" id="A0A0L8C1Y7"/>
<dbReference type="InterPro" id="IPR051478">
    <property type="entry name" value="Beta-lactamase-like_AB/R"/>
</dbReference>
<feature type="domain" description="Beta-lactamase-related" evidence="2">
    <location>
        <begin position="12"/>
        <end position="343"/>
    </location>
</feature>
<evidence type="ECO:0000259" key="2">
    <source>
        <dbReference type="Pfam" id="PF00144"/>
    </source>
</evidence>
<dbReference type="PANTHER" id="PTHR22935">
    <property type="entry name" value="PENICILLIN-BINDING PROTEIN"/>
    <property type="match status" value="1"/>
</dbReference>
<dbReference type="InterPro" id="IPR001466">
    <property type="entry name" value="Beta-lactam-related"/>
</dbReference>
<evidence type="ECO:0000313" key="4">
    <source>
        <dbReference type="Proteomes" id="UP000037425"/>
    </source>
</evidence>
<evidence type="ECO:0000256" key="1">
    <source>
        <dbReference type="ARBA" id="ARBA00038473"/>
    </source>
</evidence>
<dbReference type="OrthoDB" id="9814204at2"/>
<evidence type="ECO:0000313" key="3">
    <source>
        <dbReference type="EMBL" id="KOF20809.1"/>
    </source>
</evidence>
<gene>
    <name evidence="3" type="ORF">AC244_05080</name>
</gene>
<comment type="similarity">
    <text evidence="1">Belongs to the beta-lactamase family.</text>
</comment>
<reference evidence="4" key="1">
    <citation type="submission" date="2015-07" db="EMBL/GenBank/DDBJ databases">
        <title>Whole genome sequence of an Ensifer adhaerens strain isolated from a cave pool in the Wind Cave National Park.</title>
        <authorList>
            <person name="Eng W.W.H."/>
            <person name="Gan H.M."/>
            <person name="Barton H.A."/>
            <person name="Savka M.A."/>
        </authorList>
    </citation>
    <scope>NUCLEOTIDE SEQUENCE [LARGE SCALE GENOMIC DNA]</scope>
    <source>
        <strain evidence="4">SD006</strain>
    </source>
</reference>
<dbReference type="RefSeq" id="WP_053247741.1">
    <property type="nucleotide sequence ID" value="NZ_LGAP01000002.1"/>
</dbReference>
<proteinExistence type="inferred from homology"/>
<dbReference type="InterPro" id="IPR012338">
    <property type="entry name" value="Beta-lactam/transpept-like"/>
</dbReference>
<accession>A0A0L8C1Y7</accession>
<dbReference type="EMBL" id="LGAP01000002">
    <property type="protein sequence ID" value="KOF20809.1"/>
    <property type="molecule type" value="Genomic_DNA"/>
</dbReference>
<organism evidence="3 4">
    <name type="scientific">Ensifer adhaerens</name>
    <name type="common">Sinorhizobium morelense</name>
    <dbReference type="NCBI Taxonomy" id="106592"/>
    <lineage>
        <taxon>Bacteria</taxon>
        <taxon>Pseudomonadati</taxon>
        <taxon>Pseudomonadota</taxon>
        <taxon>Alphaproteobacteria</taxon>
        <taxon>Hyphomicrobiales</taxon>
        <taxon>Rhizobiaceae</taxon>
        <taxon>Sinorhizobium/Ensifer group</taxon>
        <taxon>Ensifer</taxon>
    </lineage>
</organism>
<protein>
    <recommendedName>
        <fullName evidence="2">Beta-lactamase-related domain-containing protein</fullName>
    </recommendedName>
</protein>
<dbReference type="Pfam" id="PF00144">
    <property type="entry name" value="Beta-lactamase"/>
    <property type="match status" value="1"/>
</dbReference>